<sequence length="102" mass="12143">MAQLVFKRESQWMSKWRKFDIYINDNKVEEIKDGEIINIDKEPGEYVVKLKIDWVESATHEIRLKSDDIIKFQCGSRLKGWKILNASSSMNKVDEFVYLEKK</sequence>
<name>A0ABS2ZCS3_9BACL</name>
<gene>
    <name evidence="1" type="ORF">JYA64_07455</name>
</gene>
<keyword evidence="2" id="KW-1185">Reference proteome</keyword>
<dbReference type="EMBL" id="JAFHKS010000042">
    <property type="protein sequence ID" value="MBN3545124.1"/>
    <property type="molecule type" value="Genomic_DNA"/>
</dbReference>
<comment type="caution">
    <text evidence="1">The sequence shown here is derived from an EMBL/GenBank/DDBJ whole genome shotgun (WGS) entry which is preliminary data.</text>
</comment>
<protein>
    <submittedName>
        <fullName evidence="1">Uncharacterized protein</fullName>
    </submittedName>
</protein>
<reference evidence="1 2" key="1">
    <citation type="submission" date="2021-01" db="EMBL/GenBank/DDBJ databases">
        <title>Genome Sequencing of Type Strains.</title>
        <authorList>
            <person name="Lemaire J.F."/>
            <person name="Inderbitzin P."/>
            <person name="Collins S.B."/>
            <person name="Wespe N."/>
            <person name="Knight-Connoni V."/>
        </authorList>
    </citation>
    <scope>NUCLEOTIDE SEQUENCE [LARGE SCALE GENOMIC DNA]</scope>
    <source>
        <strain evidence="1 2">DSM 14730</strain>
    </source>
</reference>
<evidence type="ECO:0000313" key="2">
    <source>
        <dbReference type="Proteomes" id="UP001319060"/>
    </source>
</evidence>
<evidence type="ECO:0000313" key="1">
    <source>
        <dbReference type="EMBL" id="MBN3545124.1"/>
    </source>
</evidence>
<accession>A0ABS2ZCS3</accession>
<dbReference type="RefSeq" id="WP_188403246.1">
    <property type="nucleotide sequence ID" value="NZ_BMCE01000002.1"/>
</dbReference>
<dbReference type="Proteomes" id="UP001319060">
    <property type="component" value="Unassembled WGS sequence"/>
</dbReference>
<proteinExistence type="predicted"/>
<organism evidence="1 2">
    <name type="scientific">Fictibacillus barbaricus</name>
    <dbReference type="NCBI Taxonomy" id="182136"/>
    <lineage>
        <taxon>Bacteria</taxon>
        <taxon>Bacillati</taxon>
        <taxon>Bacillota</taxon>
        <taxon>Bacilli</taxon>
        <taxon>Bacillales</taxon>
        <taxon>Fictibacillaceae</taxon>
        <taxon>Fictibacillus</taxon>
    </lineage>
</organism>